<dbReference type="RefSeq" id="WP_013536216.1">
    <property type="nucleotide sequence ID" value="NC_014924.1"/>
</dbReference>
<keyword evidence="5 7" id="KW-1133">Transmembrane helix</keyword>
<dbReference type="OrthoDB" id="9766690at2"/>
<keyword evidence="8" id="KW-0732">Signal</keyword>
<keyword evidence="10" id="KW-1185">Reference proteome</keyword>
<feature type="chain" id="PRO_5003212299" evidence="8">
    <location>
        <begin position="26"/>
        <end position="423"/>
    </location>
</feature>
<dbReference type="Proteomes" id="UP000008632">
    <property type="component" value="Chromosome"/>
</dbReference>
<dbReference type="InterPro" id="IPR006311">
    <property type="entry name" value="TAT_signal"/>
</dbReference>
<feature type="transmembrane region" description="Helical" evidence="7">
    <location>
        <begin position="49"/>
        <end position="70"/>
    </location>
</feature>
<evidence type="ECO:0000256" key="5">
    <source>
        <dbReference type="ARBA" id="ARBA00022989"/>
    </source>
</evidence>
<dbReference type="InterPro" id="IPR036458">
    <property type="entry name" value="Na:dicarbo_symporter_sf"/>
</dbReference>
<dbReference type="PRINTS" id="PR00173">
    <property type="entry name" value="EDTRNSPORT"/>
</dbReference>
<feature type="transmembrane region" description="Helical" evidence="7">
    <location>
        <begin position="145"/>
        <end position="167"/>
    </location>
</feature>
<evidence type="ECO:0000256" key="6">
    <source>
        <dbReference type="ARBA" id="ARBA00023136"/>
    </source>
</evidence>
<dbReference type="Gene3D" id="1.10.3860.10">
    <property type="entry name" value="Sodium:dicarboxylate symporter"/>
    <property type="match status" value="1"/>
</dbReference>
<dbReference type="KEGG" id="psu:Psesu_2558"/>
<keyword evidence="2" id="KW-0813">Transport</keyword>
<comment type="subcellular location">
    <subcellularLocation>
        <location evidence="1">Cell membrane</location>
        <topology evidence="1">Multi-pass membrane protein</topology>
    </subcellularLocation>
</comment>
<protein>
    <submittedName>
        <fullName evidence="9">Sodium:dicarboxylate symporter</fullName>
    </submittedName>
</protein>
<evidence type="ECO:0000256" key="7">
    <source>
        <dbReference type="SAM" id="Phobius"/>
    </source>
</evidence>
<dbReference type="PANTHER" id="PTHR42865:SF7">
    <property type="entry name" value="PROTON_GLUTAMATE-ASPARTATE SYMPORTER"/>
    <property type="match status" value="1"/>
</dbReference>
<dbReference type="InterPro" id="IPR001991">
    <property type="entry name" value="Na-dicarboxylate_symporter"/>
</dbReference>
<feature type="transmembrane region" description="Helical" evidence="7">
    <location>
        <begin position="232"/>
        <end position="250"/>
    </location>
</feature>
<dbReference type="PANTHER" id="PTHR42865">
    <property type="entry name" value="PROTON/GLUTAMATE-ASPARTATE SYMPORTER"/>
    <property type="match status" value="1"/>
</dbReference>
<dbReference type="HOGENOM" id="CLU_019375_7_1_6"/>
<dbReference type="EMBL" id="CP002446">
    <property type="protein sequence ID" value="ADV28390.1"/>
    <property type="molecule type" value="Genomic_DNA"/>
</dbReference>
<feature type="signal peptide" evidence="8">
    <location>
        <begin position="1"/>
        <end position="25"/>
    </location>
</feature>
<name>E6WVW7_PSEUU</name>
<dbReference type="AlphaFoldDB" id="E6WVW7"/>
<evidence type="ECO:0000256" key="1">
    <source>
        <dbReference type="ARBA" id="ARBA00004651"/>
    </source>
</evidence>
<feature type="transmembrane region" description="Helical" evidence="7">
    <location>
        <begin position="294"/>
        <end position="326"/>
    </location>
</feature>
<organism evidence="9 10">
    <name type="scientific">Pseudoxanthomonas suwonensis (strain 11-1)</name>
    <dbReference type="NCBI Taxonomy" id="743721"/>
    <lineage>
        <taxon>Bacteria</taxon>
        <taxon>Pseudomonadati</taxon>
        <taxon>Pseudomonadota</taxon>
        <taxon>Gammaproteobacteria</taxon>
        <taxon>Lysobacterales</taxon>
        <taxon>Lysobacteraceae</taxon>
        <taxon>Pseudoxanthomonas</taxon>
    </lineage>
</organism>
<keyword evidence="6 7" id="KW-0472">Membrane</keyword>
<keyword evidence="3" id="KW-1003">Cell membrane</keyword>
<dbReference type="eggNOG" id="COG1301">
    <property type="taxonomic scope" value="Bacteria"/>
</dbReference>
<dbReference type="STRING" id="743721.Psesu_2558"/>
<evidence type="ECO:0000313" key="10">
    <source>
        <dbReference type="Proteomes" id="UP000008632"/>
    </source>
</evidence>
<evidence type="ECO:0000256" key="8">
    <source>
        <dbReference type="SAM" id="SignalP"/>
    </source>
</evidence>
<dbReference type="SUPFAM" id="SSF118215">
    <property type="entry name" value="Proton glutamate symport protein"/>
    <property type="match status" value="1"/>
</dbReference>
<dbReference type="GO" id="GO:0005886">
    <property type="term" value="C:plasma membrane"/>
    <property type="evidence" value="ECO:0007669"/>
    <property type="project" value="UniProtKB-SubCell"/>
</dbReference>
<evidence type="ECO:0000256" key="4">
    <source>
        <dbReference type="ARBA" id="ARBA00022692"/>
    </source>
</evidence>
<evidence type="ECO:0000256" key="3">
    <source>
        <dbReference type="ARBA" id="ARBA00022475"/>
    </source>
</evidence>
<feature type="transmembrane region" description="Helical" evidence="7">
    <location>
        <begin position="332"/>
        <end position="352"/>
    </location>
</feature>
<keyword evidence="4 7" id="KW-0812">Transmembrane</keyword>
<dbReference type="GO" id="GO:0015293">
    <property type="term" value="F:symporter activity"/>
    <property type="evidence" value="ECO:0007669"/>
    <property type="project" value="UniProtKB-KW"/>
</dbReference>
<feature type="transmembrane region" description="Helical" evidence="7">
    <location>
        <begin position="82"/>
        <end position="108"/>
    </location>
</feature>
<dbReference type="Pfam" id="PF00375">
    <property type="entry name" value="SDF"/>
    <property type="match status" value="1"/>
</dbReference>
<proteinExistence type="predicted"/>
<evidence type="ECO:0000256" key="2">
    <source>
        <dbReference type="ARBA" id="ARBA00022448"/>
    </source>
</evidence>
<sequence length="423" mass="42310">MKLPGATARVLLALAAGAIVGLALAQASAAGAATAAAIAQPIGKLWLSALQMTVVPLVLALVILGVANAANAAASGRVARRAMFVFVVLLSLFSGYAALAAPAVLAWVTPDAQLAATLQGSAAGIEAGAAPSLAQWVANVIPSNAIMAAAQGAMLPLVVFALFFGFALTRIAAERRAQVIGLCQGIADTMIVIVHWVLLAAPLGVFALMLAVCAQAGLGVVGALAGYIGLQCGLYIGAIAICYVLVALFAGRSPLAFAKATLPAQVVAASTQSSLATLPAMLESARERMGITRAVAGLVLPMAVTLFRITSPIQYVVAACFVAWAYGIELSALQLAAGAALAVVISLGSVGLPGQVSFMATVLPVTQSMGLPVEPLGLLLAVDTIPDVFATTGNVTGDLAATTIVARHSPDAIDAADTDASEG</sequence>
<dbReference type="PROSITE" id="PS51318">
    <property type="entry name" value="TAT"/>
    <property type="match status" value="1"/>
</dbReference>
<reference evidence="9 10" key="1">
    <citation type="submission" date="2011-01" db="EMBL/GenBank/DDBJ databases">
        <title>Complete sequence of Pseudoxanthomonas suwonensis 11-1.</title>
        <authorList>
            <consortium name="US DOE Joint Genome Institute"/>
            <person name="Lucas S."/>
            <person name="Copeland A."/>
            <person name="Lapidus A."/>
            <person name="Cheng J.-F."/>
            <person name="Goodwin L."/>
            <person name="Pitluck S."/>
            <person name="Teshima H."/>
            <person name="Detter J.C."/>
            <person name="Han C."/>
            <person name="Tapia R."/>
            <person name="Land M."/>
            <person name="Hauser L."/>
            <person name="Kyrpides N."/>
            <person name="Ivanova N."/>
            <person name="Ovchinnikova G."/>
            <person name="Siebers A.K."/>
            <person name="Allgaier M."/>
            <person name="Thelen M.P."/>
            <person name="Hugenholtz P."/>
            <person name="Gladden J."/>
            <person name="Woyke T."/>
        </authorList>
    </citation>
    <scope>NUCLEOTIDE SEQUENCE [LARGE SCALE GENOMIC DNA]</scope>
    <source>
        <strain evidence="10">11-1</strain>
    </source>
</reference>
<accession>E6WVW7</accession>
<evidence type="ECO:0000313" key="9">
    <source>
        <dbReference type="EMBL" id="ADV28390.1"/>
    </source>
</evidence>
<gene>
    <name evidence="9" type="ordered locus">Psesu_2558</name>
</gene>